<dbReference type="RefSeq" id="WP_220161275.1">
    <property type="nucleotide sequence ID" value="NZ_CP080507.1"/>
</dbReference>
<sequence>MEKQRAPRNRTLTCSAEEIDHLSEKLSRLASLSSSEELDGKVINQDFFDAGRYLPRGFADLIVLDPPYNLFKNFHGNTFRGKEGAEYTAYFRSILDVLIPTLKPNGTVYVCSDWKTSMLIAPVLEERLCVRNRITWEREKGRGAKSNWKNNTEDIWFCTASDSDDYTFNVDAVKLKRKVIAPYRDADGKPKDWDESEDGNYRLTHPSNIWTDITIPFWSMPENTDHPTQKPEKLIAKLILASTVKGGFVFDPFLGSGTTAVVAKKLGRRFAGVEQNTEYCCWTMKRLSIADASPSIQGYADGVFWERNSLADQKGETRAVLGASGIGDALDGQEGQPISNAPRPRGRPRFVKSEAAEPTLNLF</sequence>
<dbReference type="PANTHER" id="PTHR13370:SF24">
    <property type="entry name" value="TYPE III RESTRICTION-MODIFICATION ENZYME STYLTI MOD SUBUNIT"/>
    <property type="match status" value="1"/>
</dbReference>
<reference evidence="7" key="1">
    <citation type="submission" date="2021-08" db="EMBL/GenBank/DDBJ databases">
        <title>Genome of a novel bacterium of the phylum Verrucomicrobia, Oleiharenicola sp. KSB-15.</title>
        <authorList>
            <person name="Chung J.-H."/>
            <person name="Ahn J.-H."/>
            <person name="Yoon Y."/>
            <person name="Kim D.-Y."/>
            <person name="An S.-H."/>
            <person name="Park I."/>
            <person name="Yeon J."/>
        </authorList>
    </citation>
    <scope>NUCLEOTIDE SEQUENCE</scope>
    <source>
        <strain evidence="7">KSB-15</strain>
    </source>
</reference>
<dbReference type="REBASE" id="508881">
    <property type="entry name" value="M.OspKsb15ORF12745P"/>
</dbReference>
<keyword evidence="2" id="KW-0489">Methyltransferase</keyword>
<dbReference type="Proteomes" id="UP000825051">
    <property type="component" value="Chromosome"/>
</dbReference>
<protein>
    <recommendedName>
        <fullName evidence="4">Methyltransferase</fullName>
        <ecNumber evidence="4">2.1.1.-</ecNumber>
    </recommendedName>
</protein>
<proteinExistence type="inferred from homology"/>
<dbReference type="EMBL" id="CP080507">
    <property type="protein sequence ID" value="QYM78171.1"/>
    <property type="molecule type" value="Genomic_DNA"/>
</dbReference>
<dbReference type="Gene3D" id="3.40.50.150">
    <property type="entry name" value="Vaccinia Virus protein VP39"/>
    <property type="match status" value="1"/>
</dbReference>
<comment type="similarity">
    <text evidence="1 4">Belongs to the N(4)/N(6)-methyltransferase family.</text>
</comment>
<dbReference type="SUPFAM" id="SSF53335">
    <property type="entry name" value="S-adenosyl-L-methionine-dependent methyltransferases"/>
    <property type="match status" value="1"/>
</dbReference>
<feature type="domain" description="DNA methylase N-4/N-6" evidence="6">
    <location>
        <begin position="60"/>
        <end position="280"/>
    </location>
</feature>
<dbReference type="GO" id="GO:0032259">
    <property type="term" value="P:methylation"/>
    <property type="evidence" value="ECO:0007669"/>
    <property type="project" value="UniProtKB-KW"/>
</dbReference>
<dbReference type="KEGG" id="ole:K0B96_12745"/>
<evidence type="ECO:0000313" key="7">
    <source>
        <dbReference type="EMBL" id="QYM78171.1"/>
    </source>
</evidence>
<dbReference type="GO" id="GO:0008170">
    <property type="term" value="F:N-methyltransferase activity"/>
    <property type="evidence" value="ECO:0007669"/>
    <property type="project" value="InterPro"/>
</dbReference>
<evidence type="ECO:0000256" key="1">
    <source>
        <dbReference type="ARBA" id="ARBA00006594"/>
    </source>
</evidence>
<gene>
    <name evidence="7" type="ORF">K0B96_12745</name>
</gene>
<dbReference type="EC" id="2.1.1.-" evidence="4"/>
<dbReference type="InterPro" id="IPR002941">
    <property type="entry name" value="DNA_methylase_N4/N6"/>
</dbReference>
<dbReference type="GO" id="GO:0005737">
    <property type="term" value="C:cytoplasm"/>
    <property type="evidence" value="ECO:0007669"/>
    <property type="project" value="TreeGrafter"/>
</dbReference>
<feature type="region of interest" description="Disordered" evidence="5">
    <location>
        <begin position="326"/>
        <end position="349"/>
    </location>
</feature>
<organism evidence="7 8">
    <name type="scientific">Horticoccus luteus</name>
    <dbReference type="NCBI Taxonomy" id="2862869"/>
    <lineage>
        <taxon>Bacteria</taxon>
        <taxon>Pseudomonadati</taxon>
        <taxon>Verrucomicrobiota</taxon>
        <taxon>Opitutia</taxon>
        <taxon>Opitutales</taxon>
        <taxon>Opitutaceae</taxon>
        <taxon>Horticoccus</taxon>
    </lineage>
</organism>
<keyword evidence="8" id="KW-1185">Reference proteome</keyword>
<dbReference type="GO" id="GO:0003677">
    <property type="term" value="F:DNA binding"/>
    <property type="evidence" value="ECO:0007669"/>
    <property type="project" value="InterPro"/>
</dbReference>
<dbReference type="Pfam" id="PF01555">
    <property type="entry name" value="N6_N4_Mtase"/>
    <property type="match status" value="1"/>
</dbReference>
<evidence type="ECO:0000259" key="6">
    <source>
        <dbReference type="Pfam" id="PF01555"/>
    </source>
</evidence>
<dbReference type="PRINTS" id="PR00508">
    <property type="entry name" value="S21N4MTFRASE"/>
</dbReference>
<dbReference type="InterPro" id="IPR029063">
    <property type="entry name" value="SAM-dependent_MTases_sf"/>
</dbReference>
<keyword evidence="3" id="KW-0808">Transferase</keyword>
<evidence type="ECO:0000313" key="8">
    <source>
        <dbReference type="Proteomes" id="UP000825051"/>
    </source>
</evidence>
<dbReference type="InterPro" id="IPR002052">
    <property type="entry name" value="DNA_methylase_N6_adenine_CS"/>
</dbReference>
<dbReference type="AlphaFoldDB" id="A0A8F9TUC4"/>
<evidence type="ECO:0000256" key="3">
    <source>
        <dbReference type="ARBA" id="ARBA00022679"/>
    </source>
</evidence>
<dbReference type="InterPro" id="IPR001091">
    <property type="entry name" value="RM_Methyltransferase"/>
</dbReference>
<name>A0A8F9TUC4_9BACT</name>
<evidence type="ECO:0000256" key="4">
    <source>
        <dbReference type="RuleBase" id="RU362026"/>
    </source>
</evidence>
<dbReference type="PANTHER" id="PTHR13370">
    <property type="entry name" value="RNA METHYLASE-RELATED"/>
    <property type="match status" value="1"/>
</dbReference>
<dbReference type="PROSITE" id="PS00092">
    <property type="entry name" value="N6_MTASE"/>
    <property type="match status" value="1"/>
</dbReference>
<evidence type="ECO:0000256" key="5">
    <source>
        <dbReference type="SAM" id="MobiDB-lite"/>
    </source>
</evidence>
<accession>A0A8F9TUC4</accession>
<evidence type="ECO:0000256" key="2">
    <source>
        <dbReference type="ARBA" id="ARBA00022603"/>
    </source>
</evidence>